<evidence type="ECO:0000256" key="2">
    <source>
        <dbReference type="HAMAP-Rule" id="MF_00338"/>
    </source>
</evidence>
<name>A0A1I6T2N5_9SPHI</name>
<sequence>MIVTTTDNIDGRNIIRYFDPVTKSVVLGSNVIADFGAGLTDFFGGRSNNYESRLQLINENALDMLKKHAKRLKANAIVGVKIDVGEISGGGKNMFMVTVVGTPVILDVKQNQIQQRKVIDHQSINTKIKVKRLMASSDNIYQLTNEQLLYAVESGIPEFIPHIEQSLDIENPTLKNAFDLESLIGKLKNSLLIFDRLPVDIAKDNLYSWLLQDIHFRVKSTISNTIIELELVDYEKSLKLLDSKDVINKKHALKILNTDKNIYSENDLKALKKLQDSNLLHFFPNSEIFETKGIFGTKRIWKCTCGATNSEIDLRCACGRDLQGFRLDEITPCHVQEIINEKINLLELNSPK</sequence>
<keyword evidence="4" id="KW-1185">Reference proteome</keyword>
<evidence type="ECO:0000313" key="3">
    <source>
        <dbReference type="EMBL" id="SFS83521.1"/>
    </source>
</evidence>
<dbReference type="PANTHER" id="PTHR34068:SF1">
    <property type="entry name" value="UPF0145 PROTEIN YBJQ"/>
    <property type="match status" value="1"/>
</dbReference>
<proteinExistence type="inferred from homology"/>
<dbReference type="PANTHER" id="PTHR34068">
    <property type="entry name" value="UPF0145 PROTEIN YBJQ"/>
    <property type="match status" value="1"/>
</dbReference>
<dbReference type="InterPro" id="IPR002765">
    <property type="entry name" value="UPF0145_YbjQ-like"/>
</dbReference>
<dbReference type="InterPro" id="IPR035439">
    <property type="entry name" value="UPF0145_dom_sf"/>
</dbReference>
<dbReference type="AlphaFoldDB" id="A0A1I6T2N5"/>
<dbReference type="Pfam" id="PF01906">
    <property type="entry name" value="YbjQ_1"/>
    <property type="match status" value="1"/>
</dbReference>
<protein>
    <recommendedName>
        <fullName evidence="2">UPF0145 protein SAMN05660206_105230</fullName>
    </recommendedName>
</protein>
<evidence type="ECO:0000313" key="4">
    <source>
        <dbReference type="Proteomes" id="UP000198785"/>
    </source>
</evidence>
<dbReference type="OrthoDB" id="9796448at2"/>
<dbReference type="EMBL" id="FOZZ01000005">
    <property type="protein sequence ID" value="SFS83521.1"/>
    <property type="molecule type" value="Genomic_DNA"/>
</dbReference>
<dbReference type="RefSeq" id="WP_093365398.1">
    <property type="nucleotide sequence ID" value="NZ_FOZZ01000005.1"/>
</dbReference>
<comment type="similarity">
    <text evidence="1 2">Belongs to the UPF0145 family.</text>
</comment>
<accession>A0A1I6T2N5</accession>
<dbReference type="Proteomes" id="UP000198785">
    <property type="component" value="Unassembled WGS sequence"/>
</dbReference>
<reference evidence="3 4" key="1">
    <citation type="submission" date="2016-10" db="EMBL/GenBank/DDBJ databases">
        <authorList>
            <person name="de Groot N.N."/>
        </authorList>
    </citation>
    <scope>NUCLEOTIDE SEQUENCE [LARGE SCALE GENOMIC DNA]</scope>
    <source>
        <strain evidence="3 4">DSM 22789</strain>
    </source>
</reference>
<evidence type="ECO:0000256" key="1">
    <source>
        <dbReference type="ARBA" id="ARBA00010751"/>
    </source>
</evidence>
<organism evidence="3 4">
    <name type="scientific">Sphingobacterium wenxiniae</name>
    <dbReference type="NCBI Taxonomy" id="683125"/>
    <lineage>
        <taxon>Bacteria</taxon>
        <taxon>Pseudomonadati</taxon>
        <taxon>Bacteroidota</taxon>
        <taxon>Sphingobacteriia</taxon>
        <taxon>Sphingobacteriales</taxon>
        <taxon>Sphingobacteriaceae</taxon>
        <taxon>Sphingobacterium</taxon>
    </lineage>
</organism>
<dbReference type="Gene3D" id="3.30.110.70">
    <property type="entry name" value="Hypothetical protein apc22750. Chain B"/>
    <property type="match status" value="1"/>
</dbReference>
<dbReference type="SUPFAM" id="SSF117782">
    <property type="entry name" value="YbjQ-like"/>
    <property type="match status" value="1"/>
</dbReference>
<dbReference type="STRING" id="683125.SAMN05660206_105230"/>
<dbReference type="HAMAP" id="MF_00338">
    <property type="entry name" value="UPF0145"/>
    <property type="match status" value="1"/>
</dbReference>
<gene>
    <name evidence="3" type="ORF">SAMN05660206_105230</name>
</gene>